<protein>
    <submittedName>
        <fullName evidence="8">Sugar ABC transporter permease</fullName>
    </submittedName>
</protein>
<dbReference type="GO" id="GO:0005886">
    <property type="term" value="C:plasma membrane"/>
    <property type="evidence" value="ECO:0007669"/>
    <property type="project" value="UniProtKB-SubCell"/>
</dbReference>
<evidence type="ECO:0000256" key="3">
    <source>
        <dbReference type="ARBA" id="ARBA00022692"/>
    </source>
</evidence>
<evidence type="ECO:0000256" key="2">
    <source>
        <dbReference type="ARBA" id="ARBA00022448"/>
    </source>
</evidence>
<keyword evidence="4 6" id="KW-1133">Transmembrane helix</keyword>
<dbReference type="CDD" id="cd06261">
    <property type="entry name" value="TM_PBP2"/>
    <property type="match status" value="1"/>
</dbReference>
<feature type="transmembrane region" description="Helical" evidence="6">
    <location>
        <begin position="27"/>
        <end position="47"/>
    </location>
</feature>
<dbReference type="InterPro" id="IPR035906">
    <property type="entry name" value="MetI-like_sf"/>
</dbReference>
<dbReference type="SUPFAM" id="SSF161098">
    <property type="entry name" value="MetI-like"/>
    <property type="match status" value="1"/>
</dbReference>
<sequence length="314" mass="35463">MKSAELDWTGVSRRRTSVFGIIWKYRALYLLLLPALLYFIIFAYIPYFGLTIAFKDFSPGKGIWGSSWVGLKYFKELFTSDTFFQVLRNTLLISLYKLIFGFPMPILFALLLNEVRHAAFKKIIQTVTYFPHFLSWVVFGGIMLSFLTPAGVVPKLLQLLHVDGANLLTDNRFFRSILVVTHILKSFGWGAIIYLAALAGIDPALYEAARMDGAGRWKQILYVTLPGIRSVIVLMFILELGHILDAGFEQVFIMYNPVVYGVGDIIDTYVYRVGLGEAQYSVATAVGLFKGVIGFVLIYISNYAIKKLGEPTLW</sequence>
<feature type="transmembrane region" description="Helical" evidence="6">
    <location>
        <begin position="280"/>
        <end position="300"/>
    </location>
</feature>
<dbReference type="InterPro" id="IPR000515">
    <property type="entry name" value="MetI-like"/>
</dbReference>
<feature type="domain" description="ABC transmembrane type-1" evidence="7">
    <location>
        <begin position="87"/>
        <end position="301"/>
    </location>
</feature>
<keyword evidence="5 6" id="KW-0472">Membrane</keyword>
<keyword evidence="3 6" id="KW-0812">Transmembrane</keyword>
<evidence type="ECO:0000313" key="8">
    <source>
        <dbReference type="EMBL" id="TBL76352.1"/>
    </source>
</evidence>
<dbReference type="GO" id="GO:0055085">
    <property type="term" value="P:transmembrane transport"/>
    <property type="evidence" value="ECO:0007669"/>
    <property type="project" value="InterPro"/>
</dbReference>
<dbReference type="Pfam" id="PF00528">
    <property type="entry name" value="BPD_transp_1"/>
    <property type="match status" value="1"/>
</dbReference>
<comment type="similarity">
    <text evidence="6">Belongs to the binding-protein-dependent transport system permease family.</text>
</comment>
<evidence type="ECO:0000256" key="5">
    <source>
        <dbReference type="ARBA" id="ARBA00023136"/>
    </source>
</evidence>
<feature type="transmembrane region" description="Helical" evidence="6">
    <location>
        <begin position="133"/>
        <end position="153"/>
    </location>
</feature>
<evidence type="ECO:0000313" key="9">
    <source>
        <dbReference type="Proteomes" id="UP000293142"/>
    </source>
</evidence>
<dbReference type="PANTHER" id="PTHR43496">
    <property type="entry name" value="PROTEIN LPLB"/>
    <property type="match status" value="1"/>
</dbReference>
<organism evidence="8 9">
    <name type="scientific">Paenibacillus thalictri</name>
    <dbReference type="NCBI Taxonomy" id="2527873"/>
    <lineage>
        <taxon>Bacteria</taxon>
        <taxon>Bacillati</taxon>
        <taxon>Bacillota</taxon>
        <taxon>Bacilli</taxon>
        <taxon>Bacillales</taxon>
        <taxon>Paenibacillaceae</taxon>
        <taxon>Paenibacillus</taxon>
    </lineage>
</organism>
<dbReference type="OrthoDB" id="9785836at2"/>
<dbReference type="PROSITE" id="PS50928">
    <property type="entry name" value="ABC_TM1"/>
    <property type="match status" value="1"/>
</dbReference>
<dbReference type="PANTHER" id="PTHR43496:SF1">
    <property type="entry name" value="POLYGALACTURONAN_RHAMNOGALACTURONAN TRANSPORT SYSTEM PERMEASE PROTEIN YTEP"/>
    <property type="match status" value="1"/>
</dbReference>
<comment type="caution">
    <text evidence="8">The sequence shown here is derived from an EMBL/GenBank/DDBJ whole genome shotgun (WGS) entry which is preliminary data.</text>
</comment>
<dbReference type="Proteomes" id="UP000293142">
    <property type="component" value="Unassembled WGS sequence"/>
</dbReference>
<evidence type="ECO:0000259" key="7">
    <source>
        <dbReference type="PROSITE" id="PS50928"/>
    </source>
</evidence>
<evidence type="ECO:0000256" key="1">
    <source>
        <dbReference type="ARBA" id="ARBA00004141"/>
    </source>
</evidence>
<dbReference type="EMBL" id="SIRE01000014">
    <property type="protein sequence ID" value="TBL76352.1"/>
    <property type="molecule type" value="Genomic_DNA"/>
</dbReference>
<accession>A0A4Q9DM84</accession>
<keyword evidence="9" id="KW-1185">Reference proteome</keyword>
<feature type="transmembrane region" description="Helical" evidence="6">
    <location>
        <begin position="220"/>
        <end position="238"/>
    </location>
</feature>
<reference evidence="8 9" key="1">
    <citation type="submission" date="2019-02" db="EMBL/GenBank/DDBJ databases">
        <title>Paenibacillus sp. nov., isolated from surface-sterilized tissue of Thalictrum simplex L.</title>
        <authorList>
            <person name="Tuo L."/>
        </authorList>
    </citation>
    <scope>NUCLEOTIDE SEQUENCE [LARGE SCALE GENOMIC DNA]</scope>
    <source>
        <strain evidence="8 9">N2SHLJ1</strain>
    </source>
</reference>
<dbReference type="RefSeq" id="WP_131015259.1">
    <property type="nucleotide sequence ID" value="NZ_SIRE01000014.1"/>
</dbReference>
<dbReference type="AlphaFoldDB" id="A0A4Q9DM84"/>
<feature type="transmembrane region" description="Helical" evidence="6">
    <location>
        <begin position="173"/>
        <end position="199"/>
    </location>
</feature>
<name>A0A4Q9DM84_9BACL</name>
<comment type="subcellular location">
    <subcellularLocation>
        <location evidence="6">Cell membrane</location>
        <topology evidence="6">Multi-pass membrane protein</topology>
    </subcellularLocation>
    <subcellularLocation>
        <location evidence="1">Membrane</location>
        <topology evidence="1">Multi-pass membrane protein</topology>
    </subcellularLocation>
</comment>
<dbReference type="Gene3D" id="1.10.3720.10">
    <property type="entry name" value="MetI-like"/>
    <property type="match status" value="1"/>
</dbReference>
<evidence type="ECO:0000256" key="4">
    <source>
        <dbReference type="ARBA" id="ARBA00022989"/>
    </source>
</evidence>
<evidence type="ECO:0000256" key="6">
    <source>
        <dbReference type="RuleBase" id="RU363032"/>
    </source>
</evidence>
<gene>
    <name evidence="8" type="ORF">EYB31_20395</name>
</gene>
<feature type="transmembrane region" description="Helical" evidence="6">
    <location>
        <begin position="91"/>
        <end position="112"/>
    </location>
</feature>
<keyword evidence="2 6" id="KW-0813">Transport</keyword>
<proteinExistence type="inferred from homology"/>